<comment type="subcellular location">
    <subcellularLocation>
        <location evidence="2">Cell inner membrane</location>
    </subcellularLocation>
</comment>
<evidence type="ECO:0000259" key="15">
    <source>
        <dbReference type="PROSITE" id="PS50885"/>
    </source>
</evidence>
<dbReference type="Gene3D" id="6.10.340.10">
    <property type="match status" value="1"/>
</dbReference>
<organism evidence="16">
    <name type="scientific">marine sediment metagenome</name>
    <dbReference type="NCBI Taxonomy" id="412755"/>
    <lineage>
        <taxon>unclassified sequences</taxon>
        <taxon>metagenomes</taxon>
        <taxon>ecological metagenomes</taxon>
    </lineage>
</organism>
<dbReference type="InterPro" id="IPR006290">
    <property type="entry name" value="CztS_silS_copS"/>
</dbReference>
<dbReference type="PROSITE" id="PS50109">
    <property type="entry name" value="HIS_KIN"/>
    <property type="match status" value="1"/>
</dbReference>
<evidence type="ECO:0000256" key="7">
    <source>
        <dbReference type="ARBA" id="ARBA00022679"/>
    </source>
</evidence>
<dbReference type="Gene3D" id="3.30.565.10">
    <property type="entry name" value="Histidine kinase-like ATPase, C-terminal domain"/>
    <property type="match status" value="1"/>
</dbReference>
<feature type="non-terminal residue" evidence="16">
    <location>
        <position position="241"/>
    </location>
</feature>
<dbReference type="PANTHER" id="PTHR45436">
    <property type="entry name" value="SENSOR HISTIDINE KINASE YKOH"/>
    <property type="match status" value="1"/>
</dbReference>
<feature type="domain" description="Histidine kinase" evidence="14">
    <location>
        <begin position="102"/>
        <end position="241"/>
    </location>
</feature>
<dbReference type="InterPro" id="IPR036097">
    <property type="entry name" value="HisK_dim/P_sf"/>
</dbReference>
<dbReference type="CDD" id="cd06225">
    <property type="entry name" value="HAMP"/>
    <property type="match status" value="1"/>
</dbReference>
<evidence type="ECO:0000256" key="6">
    <source>
        <dbReference type="ARBA" id="ARBA00022553"/>
    </source>
</evidence>
<dbReference type="Pfam" id="PF00672">
    <property type="entry name" value="HAMP"/>
    <property type="match status" value="1"/>
</dbReference>
<dbReference type="SUPFAM" id="SSF47384">
    <property type="entry name" value="Homodimeric domain of signal transducing histidine kinase"/>
    <property type="match status" value="1"/>
</dbReference>
<evidence type="ECO:0000256" key="8">
    <source>
        <dbReference type="ARBA" id="ARBA00022741"/>
    </source>
</evidence>
<keyword evidence="4" id="KW-1003">Cell membrane</keyword>
<reference evidence="16" key="1">
    <citation type="journal article" date="2014" name="Front. Microbiol.">
        <title>High frequency of phylogenetically diverse reductive dehalogenase-homologous genes in deep subseafloor sedimentary metagenomes.</title>
        <authorList>
            <person name="Kawai M."/>
            <person name="Futagami T."/>
            <person name="Toyoda A."/>
            <person name="Takaki Y."/>
            <person name="Nishi S."/>
            <person name="Hori S."/>
            <person name="Arai W."/>
            <person name="Tsubouchi T."/>
            <person name="Morono Y."/>
            <person name="Uchiyama I."/>
            <person name="Ito T."/>
            <person name="Fujiyama A."/>
            <person name="Inagaki F."/>
            <person name="Takami H."/>
        </authorList>
    </citation>
    <scope>NUCLEOTIDE SEQUENCE</scope>
    <source>
        <strain evidence="16">Expedition CK06-06</strain>
    </source>
</reference>
<dbReference type="EMBL" id="BARV01027673">
    <property type="protein sequence ID" value="GAI39969.1"/>
    <property type="molecule type" value="Genomic_DNA"/>
</dbReference>
<keyword evidence="12 13" id="KW-0472">Membrane</keyword>
<evidence type="ECO:0000256" key="9">
    <source>
        <dbReference type="ARBA" id="ARBA00022777"/>
    </source>
</evidence>
<dbReference type="CDD" id="cd00082">
    <property type="entry name" value="HisKA"/>
    <property type="match status" value="1"/>
</dbReference>
<dbReference type="InterPro" id="IPR050428">
    <property type="entry name" value="TCS_sensor_his_kinase"/>
</dbReference>
<keyword evidence="13" id="KW-1133">Transmembrane helix</keyword>
<gene>
    <name evidence="16" type="ORF">S06H3_44492</name>
</gene>
<comment type="catalytic activity">
    <reaction evidence="1">
        <text>ATP + protein L-histidine = ADP + protein N-phospho-L-histidine.</text>
        <dbReference type="EC" id="2.7.13.3"/>
    </reaction>
</comment>
<evidence type="ECO:0000256" key="3">
    <source>
        <dbReference type="ARBA" id="ARBA00012438"/>
    </source>
</evidence>
<sequence length="241" mass="27106">MVVARTASDRMELLSEYRTEVWYAASIGTLLATLLSFFLVRGGLRPLRLMAAQTHAISANRLDTRLDIRSAPKELHDIVESFNAMLDRLHRSFEQLTQFSADLAHDLRTPLNNLMVQTQVALGKQRSVEEYQGLLSSNIEEYERLARMMESMLFLARAENAHVAVKPQMLNVEDELAKIADYFEGIAEEAKVRIVVGGTGEIFADPMLLRRAVGNLISNAIRYTPEERIIRVEATDVGNAT</sequence>
<dbReference type="SMART" id="SM00388">
    <property type="entry name" value="HisKA"/>
    <property type="match status" value="1"/>
</dbReference>
<dbReference type="GO" id="GO:0005886">
    <property type="term" value="C:plasma membrane"/>
    <property type="evidence" value="ECO:0007669"/>
    <property type="project" value="UniProtKB-SubCell"/>
</dbReference>
<keyword evidence="10" id="KW-0067">ATP-binding</keyword>
<dbReference type="GO" id="GO:0000155">
    <property type="term" value="F:phosphorelay sensor kinase activity"/>
    <property type="evidence" value="ECO:0007669"/>
    <property type="project" value="InterPro"/>
</dbReference>
<feature type="domain" description="HAMP" evidence="15">
    <location>
        <begin position="41"/>
        <end position="94"/>
    </location>
</feature>
<proteinExistence type="predicted"/>
<evidence type="ECO:0000256" key="10">
    <source>
        <dbReference type="ARBA" id="ARBA00022840"/>
    </source>
</evidence>
<dbReference type="InterPro" id="IPR005467">
    <property type="entry name" value="His_kinase_dom"/>
</dbReference>
<dbReference type="AlphaFoldDB" id="X1Q9P3"/>
<evidence type="ECO:0000256" key="13">
    <source>
        <dbReference type="SAM" id="Phobius"/>
    </source>
</evidence>
<evidence type="ECO:0000259" key="14">
    <source>
        <dbReference type="PROSITE" id="PS50109"/>
    </source>
</evidence>
<dbReference type="Gene3D" id="1.10.287.130">
    <property type="match status" value="1"/>
</dbReference>
<evidence type="ECO:0000256" key="11">
    <source>
        <dbReference type="ARBA" id="ARBA00023012"/>
    </source>
</evidence>
<name>X1Q9P3_9ZZZZ</name>
<dbReference type="GO" id="GO:0005524">
    <property type="term" value="F:ATP binding"/>
    <property type="evidence" value="ECO:0007669"/>
    <property type="project" value="UniProtKB-KW"/>
</dbReference>
<keyword evidence="9" id="KW-0418">Kinase</keyword>
<dbReference type="Pfam" id="PF00512">
    <property type="entry name" value="HisKA"/>
    <property type="match status" value="1"/>
</dbReference>
<evidence type="ECO:0000256" key="12">
    <source>
        <dbReference type="ARBA" id="ARBA00023136"/>
    </source>
</evidence>
<evidence type="ECO:0000256" key="5">
    <source>
        <dbReference type="ARBA" id="ARBA00022519"/>
    </source>
</evidence>
<evidence type="ECO:0000313" key="16">
    <source>
        <dbReference type="EMBL" id="GAI39969.1"/>
    </source>
</evidence>
<dbReference type="PANTHER" id="PTHR45436:SF3">
    <property type="entry name" value="SENSOR HISTIDINE KINASE HPRS"/>
    <property type="match status" value="1"/>
</dbReference>
<dbReference type="PROSITE" id="PS50885">
    <property type="entry name" value="HAMP"/>
    <property type="match status" value="1"/>
</dbReference>
<keyword evidence="6" id="KW-0597">Phosphoprotein</keyword>
<keyword evidence="8" id="KW-0547">Nucleotide-binding</keyword>
<evidence type="ECO:0000256" key="4">
    <source>
        <dbReference type="ARBA" id="ARBA00022475"/>
    </source>
</evidence>
<keyword evidence="13" id="KW-0812">Transmembrane</keyword>
<dbReference type="SMART" id="SM00304">
    <property type="entry name" value="HAMP"/>
    <property type="match status" value="1"/>
</dbReference>
<feature type="transmembrane region" description="Helical" evidence="13">
    <location>
        <begin position="21"/>
        <end position="40"/>
    </location>
</feature>
<keyword evidence="11" id="KW-0902">Two-component regulatory system</keyword>
<evidence type="ECO:0000256" key="1">
    <source>
        <dbReference type="ARBA" id="ARBA00000085"/>
    </source>
</evidence>
<dbReference type="InterPro" id="IPR003661">
    <property type="entry name" value="HisK_dim/P_dom"/>
</dbReference>
<evidence type="ECO:0000256" key="2">
    <source>
        <dbReference type="ARBA" id="ARBA00004533"/>
    </source>
</evidence>
<accession>X1Q9P3</accession>
<dbReference type="InterPro" id="IPR003660">
    <property type="entry name" value="HAMP_dom"/>
</dbReference>
<comment type="caution">
    <text evidence="16">The sequence shown here is derived from an EMBL/GenBank/DDBJ whole genome shotgun (WGS) entry which is preliminary data.</text>
</comment>
<keyword evidence="7" id="KW-0808">Transferase</keyword>
<protein>
    <recommendedName>
        <fullName evidence="3">histidine kinase</fullName>
        <ecNumber evidence="3">2.7.13.3</ecNumber>
    </recommendedName>
</protein>
<dbReference type="NCBIfam" id="TIGR01386">
    <property type="entry name" value="cztS_silS_copS"/>
    <property type="match status" value="1"/>
</dbReference>
<dbReference type="SUPFAM" id="SSF158472">
    <property type="entry name" value="HAMP domain-like"/>
    <property type="match status" value="1"/>
</dbReference>
<dbReference type="SUPFAM" id="SSF55874">
    <property type="entry name" value="ATPase domain of HSP90 chaperone/DNA topoisomerase II/histidine kinase"/>
    <property type="match status" value="1"/>
</dbReference>
<dbReference type="InterPro" id="IPR036890">
    <property type="entry name" value="HATPase_C_sf"/>
</dbReference>
<keyword evidence="5" id="KW-0997">Cell inner membrane</keyword>
<dbReference type="EC" id="2.7.13.3" evidence="3"/>